<dbReference type="AlphaFoldDB" id="A0A6A6AXV6"/>
<dbReference type="GeneID" id="54293135"/>
<reference evidence="1" key="1">
    <citation type="journal article" date="2020" name="Stud. Mycol.">
        <title>101 Dothideomycetes genomes: a test case for predicting lifestyles and emergence of pathogens.</title>
        <authorList>
            <person name="Haridas S."/>
            <person name="Albert R."/>
            <person name="Binder M."/>
            <person name="Bloem J."/>
            <person name="Labutti K."/>
            <person name="Salamov A."/>
            <person name="Andreopoulos B."/>
            <person name="Baker S."/>
            <person name="Barry K."/>
            <person name="Bills G."/>
            <person name="Bluhm B."/>
            <person name="Cannon C."/>
            <person name="Castanera R."/>
            <person name="Culley D."/>
            <person name="Daum C."/>
            <person name="Ezra D."/>
            <person name="Gonzalez J."/>
            <person name="Henrissat B."/>
            <person name="Kuo A."/>
            <person name="Liang C."/>
            <person name="Lipzen A."/>
            <person name="Lutzoni F."/>
            <person name="Magnuson J."/>
            <person name="Mondo S."/>
            <person name="Nolan M."/>
            <person name="Ohm R."/>
            <person name="Pangilinan J."/>
            <person name="Park H.-J."/>
            <person name="Ramirez L."/>
            <person name="Alfaro M."/>
            <person name="Sun H."/>
            <person name="Tritt A."/>
            <person name="Yoshinaga Y."/>
            <person name="Zwiers L.-H."/>
            <person name="Turgeon B."/>
            <person name="Goodwin S."/>
            <person name="Spatafora J."/>
            <person name="Crous P."/>
            <person name="Grigoriev I."/>
        </authorList>
    </citation>
    <scope>NUCLEOTIDE SEQUENCE</scope>
    <source>
        <strain evidence="1">CBS 121167</strain>
    </source>
</reference>
<dbReference type="EMBL" id="ML995551">
    <property type="protein sequence ID" value="KAF2135805.1"/>
    <property type="molecule type" value="Genomic_DNA"/>
</dbReference>
<dbReference type="Proteomes" id="UP000799438">
    <property type="component" value="Unassembled WGS sequence"/>
</dbReference>
<evidence type="ECO:0008006" key="3">
    <source>
        <dbReference type="Google" id="ProtNLM"/>
    </source>
</evidence>
<evidence type="ECO:0000313" key="1">
    <source>
        <dbReference type="EMBL" id="KAF2135805.1"/>
    </source>
</evidence>
<dbReference type="RefSeq" id="XP_033391523.1">
    <property type="nucleotide sequence ID" value="XM_033535641.1"/>
</dbReference>
<gene>
    <name evidence="1" type="ORF">K452DRAFT_159019</name>
</gene>
<accession>A0A6A6AXV6</accession>
<organism evidence="1 2">
    <name type="scientific">Aplosporella prunicola CBS 121167</name>
    <dbReference type="NCBI Taxonomy" id="1176127"/>
    <lineage>
        <taxon>Eukaryota</taxon>
        <taxon>Fungi</taxon>
        <taxon>Dikarya</taxon>
        <taxon>Ascomycota</taxon>
        <taxon>Pezizomycotina</taxon>
        <taxon>Dothideomycetes</taxon>
        <taxon>Dothideomycetes incertae sedis</taxon>
        <taxon>Botryosphaeriales</taxon>
        <taxon>Aplosporellaceae</taxon>
        <taxon>Aplosporella</taxon>
    </lineage>
</organism>
<keyword evidence="2" id="KW-1185">Reference proteome</keyword>
<proteinExistence type="predicted"/>
<evidence type="ECO:0000313" key="2">
    <source>
        <dbReference type="Proteomes" id="UP000799438"/>
    </source>
</evidence>
<name>A0A6A6AXV6_9PEZI</name>
<protein>
    <recommendedName>
        <fullName evidence="3">F-box domain-containing protein</fullName>
    </recommendedName>
</protein>
<sequence>MESIDNRAAVSLSEEFSVQKPRVQEPVTRQSLSDLPEELLESILDHYDANAGWKPPEGFRSVPSDDRLRPLRSLLRVSKQFRRLVEPRIYSCYEYDDKQHRKFLRTCIARPDLAGAVRFARFKCRFWNARNSAAGGLDAAVAAAEKEANNNITDLCAAAAERGWDETFVADLIAGRKNAELAFSLSLLPNLTGLDFVAPQTWPTDCHLRRFIEAQPISKLAQVQLSGGMEGYGSETLGKFLAAPSVRAAHCSGMTFRGRELWAPRSSQVEHIALEECSLQAADLWALCSACTALKSLALNWKHLDEWSGADLDLAAILRAIDLHAASLSRLALLVAGYVPDLGICIPSGACIRHPAPGASGSLKALNITELEITQPLLAGPSPTPRSAHDFADLADVFPASLNTLKIHINAHLPAFVPFLSALASLAQQPGKLPQLRRVVLLIPSPDSDCDTPPWLRDALAELRAAFADVCEELDPRGGGSVVLGL</sequence>